<gene>
    <name evidence="1" type="ORF">NP590_19200</name>
</gene>
<evidence type="ECO:0000313" key="1">
    <source>
        <dbReference type="EMBL" id="MCQ8106244.1"/>
    </source>
</evidence>
<keyword evidence="2" id="KW-1185">Reference proteome</keyword>
<evidence type="ECO:0000313" key="2">
    <source>
        <dbReference type="Proteomes" id="UP001524499"/>
    </source>
</evidence>
<proteinExistence type="predicted"/>
<sequence length="67" mass="7913">MCDLTTSDWPEEMPMPLDHTDIPKLVLEAVLQYWQPGFALYRIPTKQGLEWWLFDGDGELLEAFWID</sequence>
<organism evidence="1 2">
    <name type="scientific">Methylomonas subterranea</name>
    <dbReference type="NCBI Taxonomy" id="2952225"/>
    <lineage>
        <taxon>Bacteria</taxon>
        <taxon>Pseudomonadati</taxon>
        <taxon>Pseudomonadota</taxon>
        <taxon>Gammaproteobacteria</taxon>
        <taxon>Methylococcales</taxon>
        <taxon>Methylococcaceae</taxon>
        <taxon>Methylomonas</taxon>
    </lineage>
</organism>
<comment type="caution">
    <text evidence="1">The sequence shown here is derived from an EMBL/GenBank/DDBJ whole genome shotgun (WGS) entry which is preliminary data.</text>
</comment>
<accession>A0ABT1TL97</accession>
<name>A0ABT1TL97_9GAMM</name>
<dbReference type="RefSeq" id="WP_256604330.1">
    <property type="nucleotide sequence ID" value="NZ_JANIBJ010000053.1"/>
</dbReference>
<protein>
    <submittedName>
        <fullName evidence="1">Uncharacterized protein</fullName>
    </submittedName>
</protein>
<dbReference type="EMBL" id="JANIBJ010000053">
    <property type="protein sequence ID" value="MCQ8106244.1"/>
    <property type="molecule type" value="Genomic_DNA"/>
</dbReference>
<reference evidence="1 2" key="1">
    <citation type="submission" date="2022-07" db="EMBL/GenBank/DDBJ databases">
        <title>Methylomonas rivi sp. nov., Methylomonas rosea sp. nov., Methylomonas aureus sp. nov. and Methylomonas subterranea sp. nov., four novel methanotrophs isolated from a freshwater creek and the deep terrestrial subsurface.</title>
        <authorList>
            <person name="Abin C."/>
            <person name="Sankaranarayanan K."/>
            <person name="Garner C."/>
            <person name="Sindelar R."/>
            <person name="Kotary K."/>
            <person name="Garner R."/>
            <person name="Barclay S."/>
            <person name="Lawson P."/>
            <person name="Krumholz L."/>
        </authorList>
    </citation>
    <scope>NUCLEOTIDE SEQUENCE [LARGE SCALE GENOMIC DNA]</scope>
    <source>
        <strain evidence="1 2">SURF-2</strain>
    </source>
</reference>
<dbReference type="Proteomes" id="UP001524499">
    <property type="component" value="Unassembled WGS sequence"/>
</dbReference>